<organism evidence="5">
    <name type="scientific">Darwinula stevensoni</name>
    <dbReference type="NCBI Taxonomy" id="69355"/>
    <lineage>
        <taxon>Eukaryota</taxon>
        <taxon>Metazoa</taxon>
        <taxon>Ecdysozoa</taxon>
        <taxon>Arthropoda</taxon>
        <taxon>Crustacea</taxon>
        <taxon>Oligostraca</taxon>
        <taxon>Ostracoda</taxon>
        <taxon>Podocopa</taxon>
        <taxon>Podocopida</taxon>
        <taxon>Darwinulocopina</taxon>
        <taxon>Darwinuloidea</taxon>
        <taxon>Darwinulidae</taxon>
        <taxon>Darwinula</taxon>
    </lineage>
</organism>
<dbReference type="PANTHER" id="PTHR19960:SF12">
    <property type="entry name" value="TEKTIN-4"/>
    <property type="match status" value="1"/>
</dbReference>
<keyword evidence="3" id="KW-0175">Coiled coil</keyword>
<comment type="subcellular location">
    <subcellularLocation>
        <location evidence="4">Cytoplasm</location>
        <location evidence="4">Cytoskeleton</location>
        <location evidence="4">Cilium axoneme</location>
    </subcellularLocation>
</comment>
<dbReference type="Proteomes" id="UP000677054">
    <property type="component" value="Unassembled WGS sequence"/>
</dbReference>
<evidence type="ECO:0000256" key="1">
    <source>
        <dbReference type="ARBA" id="ARBA00007209"/>
    </source>
</evidence>
<keyword evidence="2" id="KW-0963">Cytoplasm</keyword>
<keyword evidence="4" id="KW-0282">Flagellum</keyword>
<keyword evidence="6" id="KW-1185">Reference proteome</keyword>
<evidence type="ECO:0000313" key="5">
    <source>
        <dbReference type="EMBL" id="CAD7249546.1"/>
    </source>
</evidence>
<evidence type="ECO:0000256" key="3">
    <source>
        <dbReference type="ARBA" id="ARBA00023054"/>
    </source>
</evidence>
<dbReference type="EMBL" id="LR901867">
    <property type="protein sequence ID" value="CAD7249546.1"/>
    <property type="molecule type" value="Genomic_DNA"/>
</dbReference>
<dbReference type="InterPro" id="IPR000435">
    <property type="entry name" value="Tektins"/>
</dbReference>
<keyword evidence="4" id="KW-0966">Cell projection</keyword>
<proteinExistence type="inferred from homology"/>
<keyword evidence="4" id="KW-0969">Cilium</keyword>
<dbReference type="Pfam" id="PF03148">
    <property type="entry name" value="Tektin"/>
    <property type="match status" value="1"/>
</dbReference>
<comment type="similarity">
    <text evidence="1 4">Belongs to the tektin family.</text>
</comment>
<sequence>MMEWAVSLSGEAEDATKGFLEDLDTRIRECLETKFALEQEWGEKCQALDIDTRNIILSKDISLATFHPGAELLPQGMTDMEGWKQVTEENIRRSQMERMRCEALRSKMESHISHLSQRLSQFHSDILASLKDRIKDIQDASSRLKAQIGKIVDEMSNVEALRRGLRESRSETEESLNVSLSRLAESKRRPGQELCFDHPRKMLEQETKEAGRGLAKLDIRTEAGKKAWEALTVARAQLEADWVTKTRALHVEKHLALHVLHAFPSFSQLLGHVS</sequence>
<evidence type="ECO:0000256" key="2">
    <source>
        <dbReference type="ARBA" id="ARBA00022490"/>
    </source>
</evidence>
<dbReference type="OrthoDB" id="5788000at2759"/>
<accession>A0A7R9FNC5</accession>
<dbReference type="PANTHER" id="PTHR19960">
    <property type="entry name" value="TEKTIN"/>
    <property type="match status" value="1"/>
</dbReference>
<dbReference type="GO" id="GO:0015630">
    <property type="term" value="C:microtubule cytoskeleton"/>
    <property type="evidence" value="ECO:0007669"/>
    <property type="project" value="UniProtKB-UniRule"/>
</dbReference>
<reference evidence="5" key="1">
    <citation type="submission" date="2020-11" db="EMBL/GenBank/DDBJ databases">
        <authorList>
            <person name="Tran Van P."/>
        </authorList>
    </citation>
    <scope>NUCLEOTIDE SEQUENCE</scope>
</reference>
<dbReference type="AlphaFoldDB" id="A0A7R9FNC5"/>
<dbReference type="GO" id="GO:0060271">
    <property type="term" value="P:cilium assembly"/>
    <property type="evidence" value="ECO:0007669"/>
    <property type="project" value="UniProtKB-UniRule"/>
</dbReference>
<dbReference type="EMBL" id="CAJPEV010002350">
    <property type="protein sequence ID" value="CAG0896614.1"/>
    <property type="molecule type" value="Genomic_DNA"/>
</dbReference>
<dbReference type="InterPro" id="IPR048256">
    <property type="entry name" value="Tektin-like"/>
</dbReference>
<evidence type="ECO:0000256" key="4">
    <source>
        <dbReference type="RuleBase" id="RU367040"/>
    </source>
</evidence>
<dbReference type="GO" id="GO:0005930">
    <property type="term" value="C:axoneme"/>
    <property type="evidence" value="ECO:0007669"/>
    <property type="project" value="UniProtKB-SubCell"/>
</dbReference>
<name>A0A7R9FNC5_9CRUS</name>
<gene>
    <name evidence="5" type="ORF">DSTB1V02_LOCUS9336</name>
</gene>
<protein>
    <recommendedName>
        <fullName evidence="4">Tektin</fullName>
    </recommendedName>
</protein>
<dbReference type="GO" id="GO:0060294">
    <property type="term" value="P:cilium movement involved in cell motility"/>
    <property type="evidence" value="ECO:0007669"/>
    <property type="project" value="UniProtKB-UniRule"/>
</dbReference>
<evidence type="ECO:0000313" key="6">
    <source>
        <dbReference type="Proteomes" id="UP000677054"/>
    </source>
</evidence>
<dbReference type="GO" id="GO:0005634">
    <property type="term" value="C:nucleus"/>
    <property type="evidence" value="ECO:0007669"/>
    <property type="project" value="TreeGrafter"/>
</dbReference>